<sequence length="62" mass="7396">LFRLPMVLLHPRMPLRSLMQEIHLPKVSIVPAKFLIPRNRTSRRVQLNTLSKRLIVMLQELR</sequence>
<protein>
    <submittedName>
        <fullName evidence="1">Uncharacterized protein</fullName>
    </submittedName>
</protein>
<keyword evidence="2" id="KW-1185">Reference proteome</keyword>
<organism evidence="1 2">
    <name type="scientific">Trichinella patagoniensis</name>
    <dbReference type="NCBI Taxonomy" id="990121"/>
    <lineage>
        <taxon>Eukaryota</taxon>
        <taxon>Metazoa</taxon>
        <taxon>Ecdysozoa</taxon>
        <taxon>Nematoda</taxon>
        <taxon>Enoplea</taxon>
        <taxon>Dorylaimia</taxon>
        <taxon>Trichinellida</taxon>
        <taxon>Trichinellidae</taxon>
        <taxon>Trichinella</taxon>
    </lineage>
</organism>
<feature type="non-terminal residue" evidence="1">
    <location>
        <position position="1"/>
    </location>
</feature>
<evidence type="ECO:0000313" key="2">
    <source>
        <dbReference type="Proteomes" id="UP000054783"/>
    </source>
</evidence>
<dbReference type="Proteomes" id="UP000054783">
    <property type="component" value="Unassembled WGS sequence"/>
</dbReference>
<accession>A0A0V0YRK7</accession>
<comment type="caution">
    <text evidence="1">The sequence shown here is derived from an EMBL/GenBank/DDBJ whole genome shotgun (WGS) entry which is preliminary data.</text>
</comment>
<gene>
    <name evidence="1" type="ORF">T12_12981</name>
</gene>
<proteinExistence type="predicted"/>
<dbReference type="EMBL" id="JYDQ01003222">
    <property type="protein sequence ID" value="KRY03013.1"/>
    <property type="molecule type" value="Genomic_DNA"/>
</dbReference>
<reference evidence="1 2" key="1">
    <citation type="submission" date="2015-01" db="EMBL/GenBank/DDBJ databases">
        <title>Evolution of Trichinella species and genotypes.</title>
        <authorList>
            <person name="Korhonen P.K."/>
            <person name="Edoardo P."/>
            <person name="Giuseppe L.R."/>
            <person name="Gasser R.B."/>
        </authorList>
    </citation>
    <scope>NUCLEOTIDE SEQUENCE [LARGE SCALE GENOMIC DNA]</scope>
    <source>
        <strain evidence="1">ISS2496</strain>
    </source>
</reference>
<evidence type="ECO:0000313" key="1">
    <source>
        <dbReference type="EMBL" id="KRY03013.1"/>
    </source>
</evidence>
<dbReference type="AlphaFoldDB" id="A0A0V0YRK7"/>
<name>A0A0V0YRK7_9BILA</name>